<dbReference type="GO" id="GO:0004114">
    <property type="term" value="F:3',5'-cyclic-nucleotide phosphodiesterase activity"/>
    <property type="evidence" value="ECO:0007669"/>
    <property type="project" value="InterPro"/>
</dbReference>
<dbReference type="Proteomes" id="UP000224006">
    <property type="component" value="Chromosome VIII"/>
</dbReference>
<feature type="transmembrane region" description="Helical" evidence="8">
    <location>
        <begin position="473"/>
        <end position="506"/>
    </location>
</feature>
<dbReference type="InterPro" id="IPR002073">
    <property type="entry name" value="PDEase_catalytic_dom"/>
</dbReference>
<reference evidence="10 11" key="1">
    <citation type="submission" date="2017-09" db="EMBL/GenBank/DDBJ databases">
        <title>Genome sequencing of Besnoitia besnoiti strain Bb-Ger1.</title>
        <authorList>
            <person name="Schares G."/>
            <person name="Venepally P."/>
            <person name="Lorenzi H.A."/>
        </authorList>
    </citation>
    <scope>NUCLEOTIDE SEQUENCE [LARGE SCALE GENOMIC DNA]</scope>
    <source>
        <strain evidence="10 11">Bb-Ger1</strain>
    </source>
</reference>
<dbReference type="InterPro" id="IPR036971">
    <property type="entry name" value="PDEase_catalytic_dom_sf"/>
</dbReference>
<dbReference type="GeneID" id="40313366"/>
<dbReference type="Gene3D" id="1.20.120.350">
    <property type="entry name" value="Voltage-gated potassium channels. Chain C"/>
    <property type="match status" value="1"/>
</dbReference>
<dbReference type="Gene3D" id="1.10.1300.10">
    <property type="entry name" value="3'5'-cyclic nucleotide phosphodiesterase, catalytic domain"/>
    <property type="match status" value="1"/>
</dbReference>
<dbReference type="Pfam" id="PF00520">
    <property type="entry name" value="Ion_trans"/>
    <property type="match status" value="1"/>
</dbReference>
<evidence type="ECO:0000259" key="9">
    <source>
        <dbReference type="PROSITE" id="PS51845"/>
    </source>
</evidence>
<dbReference type="AlphaFoldDB" id="A0A2A9MA98"/>
<dbReference type="RefSeq" id="XP_029217250.1">
    <property type="nucleotide sequence ID" value="XM_029366790.1"/>
</dbReference>
<evidence type="ECO:0000256" key="2">
    <source>
        <dbReference type="ARBA" id="ARBA00022692"/>
    </source>
</evidence>
<evidence type="ECO:0000256" key="5">
    <source>
        <dbReference type="ARBA" id="ARBA00022989"/>
    </source>
</evidence>
<keyword evidence="6 8" id="KW-0472">Membrane</keyword>
<feature type="transmembrane region" description="Helical" evidence="8">
    <location>
        <begin position="245"/>
        <end position="267"/>
    </location>
</feature>
<comment type="caution">
    <text evidence="10">The sequence shown here is derived from an EMBL/GenBank/DDBJ whole genome shotgun (WGS) entry which is preliminary data.</text>
</comment>
<dbReference type="KEGG" id="bbes:BESB_084400"/>
<dbReference type="PANTHER" id="PTHR11347">
    <property type="entry name" value="CYCLIC NUCLEOTIDE PHOSPHODIESTERASE"/>
    <property type="match status" value="1"/>
</dbReference>
<keyword evidence="5 8" id="KW-1133">Transmembrane helix</keyword>
<dbReference type="InterPro" id="IPR005821">
    <property type="entry name" value="Ion_trans_dom"/>
</dbReference>
<dbReference type="InterPro" id="IPR027359">
    <property type="entry name" value="Volt_channel_dom_sf"/>
</dbReference>
<evidence type="ECO:0000256" key="3">
    <source>
        <dbReference type="ARBA" id="ARBA00022723"/>
    </source>
</evidence>
<feature type="transmembrane region" description="Helical" evidence="8">
    <location>
        <begin position="288"/>
        <end position="312"/>
    </location>
</feature>
<dbReference type="SUPFAM" id="SSF109604">
    <property type="entry name" value="HD-domain/PDEase-like"/>
    <property type="match status" value="1"/>
</dbReference>
<feature type="domain" description="PDEase" evidence="9">
    <location>
        <begin position="699"/>
        <end position="1043"/>
    </location>
</feature>
<accession>A0A2A9MA98</accession>
<keyword evidence="11" id="KW-1185">Reference proteome</keyword>
<evidence type="ECO:0000256" key="1">
    <source>
        <dbReference type="ARBA" id="ARBA00004141"/>
    </source>
</evidence>
<evidence type="ECO:0000256" key="6">
    <source>
        <dbReference type="ARBA" id="ARBA00023136"/>
    </source>
</evidence>
<dbReference type="OrthoDB" id="546632at2759"/>
<evidence type="ECO:0000256" key="8">
    <source>
        <dbReference type="SAM" id="Phobius"/>
    </source>
</evidence>
<dbReference type="GO" id="GO:0016020">
    <property type="term" value="C:membrane"/>
    <property type="evidence" value="ECO:0007669"/>
    <property type="project" value="UniProtKB-SubCell"/>
</dbReference>
<evidence type="ECO:0000256" key="4">
    <source>
        <dbReference type="ARBA" id="ARBA00022801"/>
    </source>
</evidence>
<evidence type="ECO:0000256" key="7">
    <source>
        <dbReference type="SAM" id="MobiDB-lite"/>
    </source>
</evidence>
<feature type="region of interest" description="Disordered" evidence="7">
    <location>
        <begin position="610"/>
        <end position="629"/>
    </location>
</feature>
<dbReference type="GO" id="GO:0005216">
    <property type="term" value="F:monoatomic ion channel activity"/>
    <property type="evidence" value="ECO:0007669"/>
    <property type="project" value="InterPro"/>
</dbReference>
<feature type="transmembrane region" description="Helical" evidence="8">
    <location>
        <begin position="324"/>
        <end position="347"/>
    </location>
</feature>
<dbReference type="EMBL" id="NWUJ01000009">
    <property type="protein sequence ID" value="PFH33241.1"/>
    <property type="molecule type" value="Genomic_DNA"/>
</dbReference>
<comment type="subcellular location">
    <subcellularLocation>
        <location evidence="1">Membrane</location>
        <topology evidence="1">Multi-pass membrane protein</topology>
    </subcellularLocation>
</comment>
<evidence type="ECO:0000313" key="10">
    <source>
        <dbReference type="EMBL" id="PFH33241.1"/>
    </source>
</evidence>
<dbReference type="GO" id="GO:0007165">
    <property type="term" value="P:signal transduction"/>
    <property type="evidence" value="ECO:0007669"/>
    <property type="project" value="InterPro"/>
</dbReference>
<keyword evidence="4" id="KW-0378">Hydrolase</keyword>
<organism evidence="10 11">
    <name type="scientific">Besnoitia besnoiti</name>
    <name type="common">Apicomplexan protozoan</name>
    <dbReference type="NCBI Taxonomy" id="94643"/>
    <lineage>
        <taxon>Eukaryota</taxon>
        <taxon>Sar</taxon>
        <taxon>Alveolata</taxon>
        <taxon>Apicomplexa</taxon>
        <taxon>Conoidasida</taxon>
        <taxon>Coccidia</taxon>
        <taxon>Eucoccidiorida</taxon>
        <taxon>Eimeriorina</taxon>
        <taxon>Sarcocystidae</taxon>
        <taxon>Besnoitia</taxon>
    </lineage>
</organism>
<sequence>MMRNNADRGVVSLAFNARWFLVAMFILFAVNAYTYTWGMTDVAATLRHRTDCLLACTQENFPEGGCKQVQDRVVEYRGNKYTTFFAFPAPDGISKSQYYGNYFHSYTRCKDMALDPSGALWRQFYSRSYRQLIIQQDYVKLCEIFGSSADFCDNQEDRLHTCFLGCRRPEDTAANGYTADNREPCTPGEETVPPLLCIYPHDLSGDTFFGKMVGSTCIYSHRSPEETDPTEDPFLFASPVWCFGALQLFGAIFAANFLQLVFEILLLRVLDMANEFIEQSLALRSRKCLYISVMSAILGVLMFATLGAVTIIQRLSLEKALVTSFFLSLAFDQFKFFLVQPLLWWIILRRCGKLSPAGVQEYDDDYLTLFQTETSLVDTIRQTVGGIMATVVFQRVLLCLLLAYTAFLLLQFLLLNNVAEYNLAVVPKIDQGRVIARQIDNVFTVVFTAEVLGKFIGYGLAYLKDPVETFDTLVVLTVFALFASGFYVAGIGLLRILRLLSALALLHKYPDSKEKRPELSGDNSSKMEKASSIVEGLLTNVHIPKYFKTELEWVWDSILSNKVYDSHVVETEEQETDQPAEARSSVRFLVLQTIISSPDATRKTQAAVRASRAQPRASKVPHGSSSMVIDATNGRLSSQMLENLREPDPRMMDTALYRSETRSLDPLTASVGGMKAAPSMLTKGSKSNSMMATSASKSFRTERNKKAIDILSVLYQAAQITGAEQEQVNEVMRPFDEWQWDALHAGDVCDMNLLPVVFVRAIATFPTIMTKFNFDLDRLFEFLRVVQGSFQKNVKFHCAAHSADMIQAVHYFVTIGKLGTLLSEYDVFLSHFCALVCHFGHPGVTNTFLVKSRHPRAIRYDDDSVNENYVASAISCLVAREKYNFFGDMVPLWQAFRQHMIDILLNFDISKSAHQVAMLRTKVSIKFTASTAADKQLLLTVLLRAADYSFTCRQLALYSKWKDRMIDEFFAMGDTEKQLALTVSPFCDRELTNVDKCHVAFIEVAVKPLMKVLVLGLAPHLQKDVLDTLEANQKNLMQKLDKND</sequence>
<name>A0A2A9MA98_BESBE</name>
<gene>
    <name evidence="10" type="ORF">BESB_084400</name>
</gene>
<dbReference type="PROSITE" id="PS51845">
    <property type="entry name" value="PDEASE_I_2"/>
    <property type="match status" value="1"/>
</dbReference>
<evidence type="ECO:0000313" key="11">
    <source>
        <dbReference type="Proteomes" id="UP000224006"/>
    </source>
</evidence>
<dbReference type="VEuPathDB" id="ToxoDB:BESB_084400"/>
<dbReference type="Pfam" id="PF00233">
    <property type="entry name" value="PDEase_I"/>
    <property type="match status" value="1"/>
</dbReference>
<feature type="transmembrane region" description="Helical" evidence="8">
    <location>
        <begin position="396"/>
        <end position="415"/>
    </location>
</feature>
<keyword evidence="2 8" id="KW-0812">Transmembrane</keyword>
<keyword evidence="3" id="KW-0479">Metal-binding</keyword>
<protein>
    <submittedName>
        <fullName evidence="10">3'5'-cyclic nucleotide phosphodiesterase domain-containing protein</fullName>
    </submittedName>
</protein>
<dbReference type="GO" id="GO:0046872">
    <property type="term" value="F:metal ion binding"/>
    <property type="evidence" value="ECO:0007669"/>
    <property type="project" value="UniProtKB-KW"/>
</dbReference>
<proteinExistence type="predicted"/>
<dbReference type="STRING" id="94643.A0A2A9MA98"/>